<organism evidence="4 5">
    <name type="scientific">Sphingorhabdus pulchriflava</name>
    <dbReference type="NCBI Taxonomy" id="2292257"/>
    <lineage>
        <taxon>Bacteria</taxon>
        <taxon>Pseudomonadati</taxon>
        <taxon>Pseudomonadota</taxon>
        <taxon>Alphaproteobacteria</taxon>
        <taxon>Sphingomonadales</taxon>
        <taxon>Sphingomonadaceae</taxon>
        <taxon>Sphingorhabdus</taxon>
    </lineage>
</organism>
<comment type="caution">
    <text evidence="4">The sequence shown here is derived from an EMBL/GenBank/DDBJ whole genome shotgun (WGS) entry which is preliminary data.</text>
</comment>
<evidence type="ECO:0000256" key="2">
    <source>
        <dbReference type="SAM" id="Phobius"/>
    </source>
</evidence>
<keyword evidence="2" id="KW-0472">Membrane</keyword>
<feature type="domain" description="HTH cro/C1-type" evidence="3">
    <location>
        <begin position="32"/>
        <end position="93"/>
    </location>
</feature>
<name>A0A371B5Z1_9SPHN</name>
<dbReference type="GO" id="GO:0003677">
    <property type="term" value="F:DNA binding"/>
    <property type="evidence" value="ECO:0007669"/>
    <property type="project" value="InterPro"/>
</dbReference>
<dbReference type="Pfam" id="PF13413">
    <property type="entry name" value="HTH_25"/>
    <property type="match status" value="1"/>
</dbReference>
<feature type="region of interest" description="Disordered" evidence="1">
    <location>
        <begin position="1"/>
        <end position="21"/>
    </location>
</feature>
<keyword evidence="2" id="KW-0812">Transmembrane</keyword>
<evidence type="ECO:0000313" key="4">
    <source>
        <dbReference type="EMBL" id="RDV03015.1"/>
    </source>
</evidence>
<evidence type="ECO:0000313" key="5">
    <source>
        <dbReference type="Proteomes" id="UP000263833"/>
    </source>
</evidence>
<evidence type="ECO:0000256" key="1">
    <source>
        <dbReference type="SAM" id="MobiDB-lite"/>
    </source>
</evidence>
<dbReference type="PANTHER" id="PTHR34475">
    <property type="match status" value="1"/>
</dbReference>
<dbReference type="InterPro" id="IPR025194">
    <property type="entry name" value="RodZ-like_C"/>
</dbReference>
<accession>A0A371B5Z1</accession>
<reference evidence="5" key="1">
    <citation type="submission" date="2018-08" db="EMBL/GenBank/DDBJ databases">
        <authorList>
            <person name="Kim S.-J."/>
            <person name="Jung G.-Y."/>
        </authorList>
    </citation>
    <scope>NUCLEOTIDE SEQUENCE [LARGE SCALE GENOMIC DNA]</scope>
    <source>
        <strain evidence="5">GY_G</strain>
    </source>
</reference>
<dbReference type="SMART" id="SM00530">
    <property type="entry name" value="HTH_XRE"/>
    <property type="match status" value="1"/>
</dbReference>
<dbReference type="Proteomes" id="UP000263833">
    <property type="component" value="Unassembled WGS sequence"/>
</dbReference>
<dbReference type="AlphaFoldDB" id="A0A371B5Z1"/>
<proteinExistence type="predicted"/>
<dbReference type="CDD" id="cd00093">
    <property type="entry name" value="HTH_XRE"/>
    <property type="match status" value="1"/>
</dbReference>
<sequence length="297" mass="31821">MENNLSDERLDDGTPPGAPENAEFRFQTVGEQLKAAREAQGLSLTEVASRTRVPMRHLDAIERSEFSALPGTTYTVGFARSYAKVMELDDVKLANDLREELAQGGYQGTTARMPAYEPADPARVPPRWLAWSAAALALAVLIAYFVWRSFALSSDAPSPEATKVIAEAEIGKQNAASSPASNTEAIDPKGEVVISATETVWLKIYDKDNKRLYEKEMQPGERYIVPADAQNPMIVTGRPQVLNVTIGGKPVPPLGSGDKSIADLEVSAAALLARKPVPPAETTSANVSETGGAASVR</sequence>
<dbReference type="Gene3D" id="1.10.260.40">
    <property type="entry name" value="lambda repressor-like DNA-binding domains"/>
    <property type="match status" value="1"/>
</dbReference>
<feature type="compositionally biased region" description="Basic and acidic residues" evidence="1">
    <location>
        <begin position="1"/>
        <end position="12"/>
    </location>
</feature>
<feature type="region of interest" description="Disordered" evidence="1">
    <location>
        <begin position="275"/>
        <end position="297"/>
    </location>
</feature>
<keyword evidence="5" id="KW-1185">Reference proteome</keyword>
<keyword evidence="2" id="KW-1133">Transmembrane helix</keyword>
<dbReference type="EMBL" id="QRGP01000002">
    <property type="protein sequence ID" value="RDV03015.1"/>
    <property type="molecule type" value="Genomic_DNA"/>
</dbReference>
<protein>
    <submittedName>
        <fullName evidence="4">Helix-turn-helix domain-containing protein</fullName>
    </submittedName>
</protein>
<evidence type="ECO:0000259" key="3">
    <source>
        <dbReference type="SMART" id="SM00530"/>
    </source>
</evidence>
<feature type="transmembrane region" description="Helical" evidence="2">
    <location>
        <begin position="128"/>
        <end position="147"/>
    </location>
</feature>
<dbReference type="InterPro" id="IPR010982">
    <property type="entry name" value="Lambda_DNA-bd_dom_sf"/>
</dbReference>
<dbReference type="InterPro" id="IPR050400">
    <property type="entry name" value="Bact_Cytoskel_RodZ"/>
</dbReference>
<dbReference type="SUPFAM" id="SSF47413">
    <property type="entry name" value="lambda repressor-like DNA-binding domains"/>
    <property type="match status" value="1"/>
</dbReference>
<dbReference type="PANTHER" id="PTHR34475:SF1">
    <property type="entry name" value="CYTOSKELETON PROTEIN RODZ"/>
    <property type="match status" value="1"/>
</dbReference>
<dbReference type="Pfam" id="PF13464">
    <property type="entry name" value="RodZ_C"/>
    <property type="match status" value="1"/>
</dbReference>
<gene>
    <name evidence="4" type="ORF">DXH95_13990</name>
</gene>
<dbReference type="InterPro" id="IPR001387">
    <property type="entry name" value="Cro/C1-type_HTH"/>
</dbReference>